<keyword evidence="3" id="KW-1185">Reference proteome</keyword>
<dbReference type="Proteomes" id="UP001162131">
    <property type="component" value="Unassembled WGS sequence"/>
</dbReference>
<comment type="caution">
    <text evidence="2">The sequence shown here is derived from an EMBL/GenBank/DDBJ whole genome shotgun (WGS) entry which is preliminary data.</text>
</comment>
<dbReference type="EMBL" id="CAJZBQ010000016">
    <property type="protein sequence ID" value="CAG9316754.1"/>
    <property type="molecule type" value="Genomic_DNA"/>
</dbReference>
<protein>
    <submittedName>
        <fullName evidence="2">Uncharacterized protein</fullName>
    </submittedName>
</protein>
<evidence type="ECO:0000256" key="1">
    <source>
        <dbReference type="SAM" id="Coils"/>
    </source>
</evidence>
<reference evidence="2" key="1">
    <citation type="submission" date="2021-09" db="EMBL/GenBank/DDBJ databases">
        <authorList>
            <consortium name="AG Swart"/>
            <person name="Singh M."/>
            <person name="Singh A."/>
            <person name="Seah K."/>
            <person name="Emmerich C."/>
        </authorList>
    </citation>
    <scope>NUCLEOTIDE SEQUENCE</scope>
    <source>
        <strain evidence="2">ATCC30299</strain>
    </source>
</reference>
<sequence length="408" mass="48275">MNFEERDSHWQELLKEKLDLIQTFSKENCCKVCICFELLKIAICAEKCFPEGDERDLLISRFLGNIFDEDTLASLSDKVREHFNNISDCVTARKKLENLEEKLNKCYDEFQNKTIDIEEVIKLKNDDPFNGDYLKRIEELERRVVQYEESLNNLRIENSDLKEKIMKAATLYESYMKRRKSEILSEYIQIRDEQDRLRNQLNSLKEQTDKNAENLARLQKEALKPEVRAQLELLSKDFQNWQNLFEQQKLSFDTSTFALKQASNRSQDAIKELDKIWSEIQFIRERQNDLRKWQKECKNLSKHSNNLLSAADSVYSSQQEFRDFQLIIQEKLENLRLEVEALRSQSKPFATEEYKNDVLDLRKQMDDVKLSCNKYHPGELIKDSALGGSYWSCCKGNQSSMGCERRNK</sequence>
<accession>A0AAU9ITD8</accession>
<feature type="coiled-coil region" evidence="1">
    <location>
        <begin position="89"/>
        <end position="221"/>
    </location>
</feature>
<organism evidence="2 3">
    <name type="scientific">Blepharisma stoltei</name>
    <dbReference type="NCBI Taxonomy" id="1481888"/>
    <lineage>
        <taxon>Eukaryota</taxon>
        <taxon>Sar</taxon>
        <taxon>Alveolata</taxon>
        <taxon>Ciliophora</taxon>
        <taxon>Postciliodesmatophora</taxon>
        <taxon>Heterotrichea</taxon>
        <taxon>Heterotrichida</taxon>
        <taxon>Blepharismidae</taxon>
        <taxon>Blepharisma</taxon>
    </lineage>
</organism>
<feature type="coiled-coil region" evidence="1">
    <location>
        <begin position="283"/>
        <end position="345"/>
    </location>
</feature>
<gene>
    <name evidence="2" type="ORF">BSTOLATCC_MIC16856</name>
</gene>
<keyword evidence="1" id="KW-0175">Coiled coil</keyword>
<evidence type="ECO:0000313" key="3">
    <source>
        <dbReference type="Proteomes" id="UP001162131"/>
    </source>
</evidence>
<evidence type="ECO:0000313" key="2">
    <source>
        <dbReference type="EMBL" id="CAG9316754.1"/>
    </source>
</evidence>
<name>A0AAU9ITD8_9CILI</name>
<dbReference type="AlphaFoldDB" id="A0AAU9ITD8"/>
<proteinExistence type="predicted"/>